<evidence type="ECO:0000313" key="7">
    <source>
        <dbReference type="EMBL" id="KAH9322832.1"/>
    </source>
</evidence>
<feature type="transmembrane region" description="Helical" evidence="6">
    <location>
        <begin position="536"/>
        <end position="560"/>
    </location>
</feature>
<feature type="transmembrane region" description="Helical" evidence="6">
    <location>
        <begin position="146"/>
        <end position="164"/>
    </location>
</feature>
<feature type="transmembrane region" description="Helical" evidence="6">
    <location>
        <begin position="108"/>
        <end position="134"/>
    </location>
</feature>
<evidence type="ECO:0000256" key="5">
    <source>
        <dbReference type="ARBA" id="ARBA00023136"/>
    </source>
</evidence>
<feature type="transmembrane region" description="Helical" evidence="6">
    <location>
        <begin position="225"/>
        <end position="246"/>
    </location>
</feature>
<feature type="transmembrane region" description="Helical" evidence="6">
    <location>
        <begin position="293"/>
        <end position="313"/>
    </location>
</feature>
<feature type="transmembrane region" description="Helical" evidence="6">
    <location>
        <begin position="492"/>
        <end position="515"/>
    </location>
</feature>
<dbReference type="Pfam" id="PF00854">
    <property type="entry name" value="PTR2"/>
    <property type="match status" value="1"/>
</dbReference>
<reference evidence="7 8" key="1">
    <citation type="journal article" date="2021" name="Nat. Plants">
        <title>The Taxus genome provides insights into paclitaxel biosynthesis.</title>
        <authorList>
            <person name="Xiong X."/>
            <person name="Gou J."/>
            <person name="Liao Q."/>
            <person name="Li Y."/>
            <person name="Zhou Q."/>
            <person name="Bi G."/>
            <person name="Li C."/>
            <person name="Du R."/>
            <person name="Wang X."/>
            <person name="Sun T."/>
            <person name="Guo L."/>
            <person name="Liang H."/>
            <person name="Lu P."/>
            <person name="Wu Y."/>
            <person name="Zhang Z."/>
            <person name="Ro D.K."/>
            <person name="Shang Y."/>
            <person name="Huang S."/>
            <person name="Yan J."/>
        </authorList>
    </citation>
    <scope>NUCLEOTIDE SEQUENCE [LARGE SCALE GENOMIC DNA]</scope>
    <source>
        <strain evidence="7">Ta-2019</strain>
    </source>
</reference>
<evidence type="ECO:0000256" key="4">
    <source>
        <dbReference type="ARBA" id="ARBA00022989"/>
    </source>
</evidence>
<evidence type="ECO:0000256" key="1">
    <source>
        <dbReference type="ARBA" id="ARBA00004141"/>
    </source>
</evidence>
<feature type="transmembrane region" description="Helical" evidence="6">
    <location>
        <begin position="452"/>
        <end position="472"/>
    </location>
</feature>
<feature type="transmembrane region" description="Helical" evidence="6">
    <location>
        <begin position="176"/>
        <end position="195"/>
    </location>
</feature>
<dbReference type="Proteomes" id="UP000824469">
    <property type="component" value="Unassembled WGS sequence"/>
</dbReference>
<organism evidence="7 8">
    <name type="scientific">Taxus chinensis</name>
    <name type="common">Chinese yew</name>
    <name type="synonym">Taxus wallichiana var. chinensis</name>
    <dbReference type="NCBI Taxonomy" id="29808"/>
    <lineage>
        <taxon>Eukaryota</taxon>
        <taxon>Viridiplantae</taxon>
        <taxon>Streptophyta</taxon>
        <taxon>Embryophyta</taxon>
        <taxon>Tracheophyta</taxon>
        <taxon>Spermatophyta</taxon>
        <taxon>Pinopsida</taxon>
        <taxon>Pinidae</taxon>
        <taxon>Conifers II</taxon>
        <taxon>Cupressales</taxon>
        <taxon>Taxaceae</taxon>
        <taxon>Taxus</taxon>
    </lineage>
</organism>
<comment type="subcellular location">
    <subcellularLocation>
        <location evidence="1">Membrane</location>
        <topology evidence="1">Multi-pass membrane protein</topology>
    </subcellularLocation>
</comment>
<proteinExistence type="inferred from homology"/>
<feature type="transmembrane region" description="Helical" evidence="6">
    <location>
        <begin position="580"/>
        <end position="604"/>
    </location>
</feature>
<keyword evidence="5 6" id="KW-0472">Membrane</keyword>
<gene>
    <name evidence="7" type="ORF">KI387_017471</name>
</gene>
<dbReference type="SUPFAM" id="SSF103473">
    <property type="entry name" value="MFS general substrate transporter"/>
    <property type="match status" value="1"/>
</dbReference>
<comment type="caution">
    <text evidence="7">The sequence shown here is derived from an EMBL/GenBank/DDBJ whole genome shotgun (WGS) entry which is preliminary data.</text>
</comment>
<comment type="similarity">
    <text evidence="2">Belongs to the major facilitator superfamily. Proton-dependent oligopeptide transporter (POT/PTR) (TC 2.A.17) family.</text>
</comment>
<dbReference type="Gene3D" id="1.20.1250.20">
    <property type="entry name" value="MFS general substrate transporter like domains"/>
    <property type="match status" value="1"/>
</dbReference>
<evidence type="ECO:0000256" key="3">
    <source>
        <dbReference type="ARBA" id="ARBA00022692"/>
    </source>
</evidence>
<feature type="non-terminal residue" evidence="7">
    <location>
        <position position="646"/>
    </location>
</feature>
<keyword evidence="8" id="KW-1185">Reference proteome</keyword>
<dbReference type="InterPro" id="IPR000109">
    <property type="entry name" value="POT_fam"/>
</dbReference>
<evidence type="ECO:0008006" key="9">
    <source>
        <dbReference type="Google" id="ProtNLM"/>
    </source>
</evidence>
<evidence type="ECO:0000256" key="2">
    <source>
        <dbReference type="ARBA" id="ARBA00005982"/>
    </source>
</evidence>
<dbReference type="GO" id="GO:0022857">
    <property type="term" value="F:transmembrane transporter activity"/>
    <property type="evidence" value="ECO:0007669"/>
    <property type="project" value="InterPro"/>
</dbReference>
<keyword evidence="4 6" id="KW-1133">Transmembrane helix</keyword>
<dbReference type="EMBL" id="JAHRHJ020000003">
    <property type="protein sequence ID" value="KAH9322832.1"/>
    <property type="molecule type" value="Genomic_DNA"/>
</dbReference>
<dbReference type="GO" id="GO:0016020">
    <property type="term" value="C:membrane"/>
    <property type="evidence" value="ECO:0007669"/>
    <property type="project" value="UniProtKB-SubCell"/>
</dbReference>
<evidence type="ECO:0000256" key="6">
    <source>
        <dbReference type="SAM" id="Phobius"/>
    </source>
</evidence>
<sequence>MKVVELIYPLLNEPPGQVSSPKYSSKSSQVTISESTWSFCSSVLHQTLTPSLRRWMETRAFMLLVMNLKDESNGFSEYKRDVVELEGFVDWKGRPARKDRHGGQRSAIFVYVMTMLDSLAYVGMVINLVTYFTMFMHMDIAEAANTTTNFMGTTFLLALVAGVFSDTTLNRFKTSVLNACLQFIGYLILLIQAHYGSLKPPTCNPLDPTSICVKVNGAKIILLHAGLYVLAIGSGGTKAVVAPFGADQFDERDPDERGKISSYFNMNFLAVTIGSTLGVTVLVWVQNNKGWDAGFGISAGAIFLGMICIVLGYSTYRHRTPEGSPLTRIVKVLVASFNNRKLKVSDESNDLYEPNDKEAAIYTHKLQHTNQFKFLDKAATLSADSFKTENKMEHSPWFLCTVTQVEETKILVRIFPIFASAVLMNTCVGQLQTFTVAQGLTMDRSMGKNFQIPAASLAVIPLVFIVIITPLYDRFLVPLARKITGHETGISSLQRIGVGLVLASVSMAMAALVEVKRKNVAREKGMLDAVPLFSPPIPMTVFWLGFPYFIFGFVDLFTFVGLMEFFYSEAPAGMRSLATAFSWTSLALGYFLSGVLVNIVNAATRMTKSHGWLAGNNLNRNHLDLFYWVLAILNILNFVNYLFWAR</sequence>
<dbReference type="AlphaFoldDB" id="A0AA38GIL3"/>
<accession>A0AA38GIL3</accession>
<dbReference type="PANTHER" id="PTHR11654">
    <property type="entry name" value="OLIGOPEPTIDE TRANSPORTER-RELATED"/>
    <property type="match status" value="1"/>
</dbReference>
<feature type="transmembrane region" description="Helical" evidence="6">
    <location>
        <begin position="267"/>
        <end position="287"/>
    </location>
</feature>
<evidence type="ECO:0000313" key="8">
    <source>
        <dbReference type="Proteomes" id="UP000824469"/>
    </source>
</evidence>
<feature type="transmembrane region" description="Helical" evidence="6">
    <location>
        <begin position="625"/>
        <end position="644"/>
    </location>
</feature>
<keyword evidence="3 6" id="KW-0812">Transmembrane</keyword>
<name>A0AA38GIL3_TAXCH</name>
<protein>
    <recommendedName>
        <fullName evidence="9">NPF family transporter</fullName>
    </recommendedName>
</protein>
<dbReference type="InterPro" id="IPR036259">
    <property type="entry name" value="MFS_trans_sf"/>
</dbReference>